<dbReference type="EC" id="1.1.1.-" evidence="6"/>
<dbReference type="Gene3D" id="3.40.50.720">
    <property type="entry name" value="NAD(P)-binding Rossmann-like Domain"/>
    <property type="match status" value="1"/>
</dbReference>
<protein>
    <submittedName>
        <fullName evidence="6">SDR family NAD(P)-dependent oxidoreductase</fullName>
        <ecNumber evidence="6">1.1.1.-</ecNumber>
    </submittedName>
</protein>
<dbReference type="RefSeq" id="WP_379906992.1">
    <property type="nucleotide sequence ID" value="NZ_JBHRTR010000054.1"/>
</dbReference>
<keyword evidence="2 6" id="KW-0560">Oxidoreductase</keyword>
<keyword evidence="3" id="KW-0520">NAD</keyword>
<evidence type="ECO:0000256" key="4">
    <source>
        <dbReference type="ARBA" id="ARBA00023098"/>
    </source>
</evidence>
<dbReference type="PANTHER" id="PTHR43180:SF28">
    <property type="entry name" value="NAD(P)-BINDING ROSSMANN-FOLD SUPERFAMILY PROTEIN"/>
    <property type="match status" value="1"/>
</dbReference>
<accession>A0ABV7LAQ6</accession>
<comment type="similarity">
    <text evidence="1">Belongs to the short-chain dehydrogenases/reductases (SDR) family.</text>
</comment>
<reference evidence="7" key="1">
    <citation type="journal article" date="2019" name="Int. J. Syst. Evol. Microbiol.">
        <title>The Global Catalogue of Microorganisms (GCM) 10K type strain sequencing project: providing services to taxonomists for standard genome sequencing and annotation.</title>
        <authorList>
            <consortium name="The Broad Institute Genomics Platform"/>
            <consortium name="The Broad Institute Genome Sequencing Center for Infectious Disease"/>
            <person name="Wu L."/>
            <person name="Ma J."/>
        </authorList>
    </citation>
    <scope>NUCLEOTIDE SEQUENCE [LARGE SCALE GENOMIC DNA]</scope>
    <source>
        <strain evidence="7">KCTC 42964</strain>
    </source>
</reference>
<dbReference type="InterPro" id="IPR020904">
    <property type="entry name" value="Sc_DH/Rdtase_CS"/>
</dbReference>
<dbReference type="PROSITE" id="PS00061">
    <property type="entry name" value="ADH_SHORT"/>
    <property type="match status" value="1"/>
</dbReference>
<keyword evidence="5" id="KW-0753">Steroid metabolism</keyword>
<keyword evidence="4" id="KW-0443">Lipid metabolism</keyword>
<sequence length="294" mass="29927">MTEVSAGTLAGKVAVITGGANGIGQEAVLRFLAAGAAVVVADLNEANGARTVEMAQARGAGDRIAFHRTDVAEEADVEAAVALAVERFGSLDCMVNNAGVGGAFGPITDTTVDEWDFTYRVLVRGVFLGIKHAAVQMKRQGGGGTIINTASIAGLGGGAGGHAYSGAKAAVVNMTRSIACELAPARIRVNAIAPGGIMTELLHRGDMQAATDMMLARQPWPEPGMPGHIADGMVFLASDQSEFIAGQCLVIDGGLLASGPNMFGFTGDSPLLRKAGLDQGTTGVPIAIRNPSGR</sequence>
<evidence type="ECO:0000256" key="1">
    <source>
        <dbReference type="ARBA" id="ARBA00006484"/>
    </source>
</evidence>
<dbReference type="EMBL" id="JBHRTR010000054">
    <property type="protein sequence ID" value="MFC3231501.1"/>
    <property type="molecule type" value="Genomic_DNA"/>
</dbReference>
<dbReference type="PRINTS" id="PR00081">
    <property type="entry name" value="GDHRDH"/>
</dbReference>
<dbReference type="SUPFAM" id="SSF51735">
    <property type="entry name" value="NAD(P)-binding Rossmann-fold domains"/>
    <property type="match status" value="1"/>
</dbReference>
<dbReference type="Proteomes" id="UP001595528">
    <property type="component" value="Unassembled WGS sequence"/>
</dbReference>
<gene>
    <name evidence="6" type="ORF">ACFOGJ_29910</name>
</gene>
<dbReference type="InterPro" id="IPR036291">
    <property type="entry name" value="NAD(P)-bd_dom_sf"/>
</dbReference>
<dbReference type="InterPro" id="IPR002347">
    <property type="entry name" value="SDR_fam"/>
</dbReference>
<evidence type="ECO:0000256" key="2">
    <source>
        <dbReference type="ARBA" id="ARBA00023002"/>
    </source>
</evidence>
<organism evidence="6 7">
    <name type="scientific">Marinibaculum pumilum</name>
    <dbReference type="NCBI Taxonomy" id="1766165"/>
    <lineage>
        <taxon>Bacteria</taxon>
        <taxon>Pseudomonadati</taxon>
        <taxon>Pseudomonadota</taxon>
        <taxon>Alphaproteobacteria</taxon>
        <taxon>Rhodospirillales</taxon>
        <taxon>Rhodospirillaceae</taxon>
        <taxon>Marinibaculum</taxon>
    </lineage>
</organism>
<dbReference type="NCBIfam" id="NF005559">
    <property type="entry name" value="PRK07231.1"/>
    <property type="match status" value="1"/>
</dbReference>
<name>A0ABV7LAQ6_9PROT</name>
<proteinExistence type="inferred from homology"/>
<comment type="caution">
    <text evidence="6">The sequence shown here is derived from an EMBL/GenBank/DDBJ whole genome shotgun (WGS) entry which is preliminary data.</text>
</comment>
<keyword evidence="7" id="KW-1185">Reference proteome</keyword>
<dbReference type="GO" id="GO:0016491">
    <property type="term" value="F:oxidoreductase activity"/>
    <property type="evidence" value="ECO:0007669"/>
    <property type="project" value="UniProtKB-KW"/>
</dbReference>
<evidence type="ECO:0000313" key="6">
    <source>
        <dbReference type="EMBL" id="MFC3231501.1"/>
    </source>
</evidence>
<evidence type="ECO:0000256" key="5">
    <source>
        <dbReference type="ARBA" id="ARBA00023221"/>
    </source>
</evidence>
<evidence type="ECO:0000256" key="3">
    <source>
        <dbReference type="ARBA" id="ARBA00023027"/>
    </source>
</evidence>
<dbReference type="Pfam" id="PF13561">
    <property type="entry name" value="adh_short_C2"/>
    <property type="match status" value="1"/>
</dbReference>
<evidence type="ECO:0000313" key="7">
    <source>
        <dbReference type="Proteomes" id="UP001595528"/>
    </source>
</evidence>
<dbReference type="PRINTS" id="PR00080">
    <property type="entry name" value="SDRFAMILY"/>
</dbReference>
<dbReference type="PANTHER" id="PTHR43180">
    <property type="entry name" value="3-OXOACYL-(ACYL-CARRIER-PROTEIN) REDUCTASE (AFU_ORTHOLOGUE AFUA_6G11210)"/>
    <property type="match status" value="1"/>
</dbReference>